<name>A0A2T7D5Y4_9POAL</name>
<dbReference type="Proteomes" id="UP000244336">
    <property type="component" value="Chromosome 6"/>
</dbReference>
<keyword evidence="2" id="KW-0472">Membrane</keyword>
<feature type="compositionally biased region" description="Basic and acidic residues" evidence="1">
    <location>
        <begin position="39"/>
        <end position="48"/>
    </location>
</feature>
<evidence type="ECO:0000313" key="4">
    <source>
        <dbReference type="Proteomes" id="UP000244336"/>
    </source>
</evidence>
<evidence type="ECO:0000256" key="2">
    <source>
        <dbReference type="SAM" id="Phobius"/>
    </source>
</evidence>
<proteinExistence type="predicted"/>
<sequence length="162" mass="17715">MGPVCGSGKRAQRPAEEETEEGKEKGRMGEKLTCGATWTEREKGERRERRARARGKAPTSGAQLAEGGRKRGEGARAGCSEGAGLGGPCGERRDGRGKCWAGVERRKGWWACAGRGRAGPRAFAAFFCFFFFPFFSPHLTIQTILFEFKPYTLHTNKTNAPA</sequence>
<dbReference type="AlphaFoldDB" id="A0A2T7D5Y4"/>
<feature type="transmembrane region" description="Helical" evidence="2">
    <location>
        <begin position="123"/>
        <end position="146"/>
    </location>
</feature>
<feature type="region of interest" description="Disordered" evidence="1">
    <location>
        <begin position="1"/>
        <end position="87"/>
    </location>
</feature>
<keyword evidence="4" id="KW-1185">Reference proteome</keyword>
<dbReference type="Gramene" id="PUZ50950">
    <property type="protein sequence ID" value="PUZ50950"/>
    <property type="gene ID" value="GQ55_6G118700"/>
</dbReference>
<accession>A0A2T7D5Y4</accession>
<dbReference type="EMBL" id="CM009754">
    <property type="protein sequence ID" value="PUZ50950.1"/>
    <property type="molecule type" value="Genomic_DNA"/>
</dbReference>
<evidence type="ECO:0000256" key="1">
    <source>
        <dbReference type="SAM" id="MobiDB-lite"/>
    </source>
</evidence>
<keyword evidence="2" id="KW-1133">Transmembrane helix</keyword>
<reference evidence="3 4" key="1">
    <citation type="submission" date="2018-04" db="EMBL/GenBank/DDBJ databases">
        <title>WGS assembly of Panicum hallii var. hallii HAL2.</title>
        <authorList>
            <person name="Lovell J."/>
            <person name="Jenkins J."/>
            <person name="Lowry D."/>
            <person name="Mamidi S."/>
            <person name="Sreedasyam A."/>
            <person name="Weng X."/>
            <person name="Barry K."/>
            <person name="Bonette J."/>
            <person name="Campitelli B."/>
            <person name="Daum C."/>
            <person name="Gordon S."/>
            <person name="Gould B."/>
            <person name="Lipzen A."/>
            <person name="MacQueen A."/>
            <person name="Palacio-Mejia J."/>
            <person name="Plott C."/>
            <person name="Shakirov E."/>
            <person name="Shu S."/>
            <person name="Yoshinaga Y."/>
            <person name="Zane M."/>
            <person name="Rokhsar D."/>
            <person name="Grimwood J."/>
            <person name="Schmutz J."/>
            <person name="Juenger T."/>
        </authorList>
    </citation>
    <scope>NUCLEOTIDE SEQUENCE [LARGE SCALE GENOMIC DNA]</scope>
    <source>
        <strain evidence="4">cv. HAL2</strain>
    </source>
</reference>
<evidence type="ECO:0000313" key="3">
    <source>
        <dbReference type="EMBL" id="PUZ50950.1"/>
    </source>
</evidence>
<gene>
    <name evidence="3" type="ORF">GQ55_6G118700</name>
</gene>
<organism evidence="3 4">
    <name type="scientific">Panicum hallii var. hallii</name>
    <dbReference type="NCBI Taxonomy" id="1504633"/>
    <lineage>
        <taxon>Eukaryota</taxon>
        <taxon>Viridiplantae</taxon>
        <taxon>Streptophyta</taxon>
        <taxon>Embryophyta</taxon>
        <taxon>Tracheophyta</taxon>
        <taxon>Spermatophyta</taxon>
        <taxon>Magnoliopsida</taxon>
        <taxon>Liliopsida</taxon>
        <taxon>Poales</taxon>
        <taxon>Poaceae</taxon>
        <taxon>PACMAD clade</taxon>
        <taxon>Panicoideae</taxon>
        <taxon>Panicodae</taxon>
        <taxon>Paniceae</taxon>
        <taxon>Panicinae</taxon>
        <taxon>Panicum</taxon>
        <taxon>Panicum sect. Panicum</taxon>
    </lineage>
</organism>
<keyword evidence="2" id="KW-0812">Transmembrane</keyword>
<protein>
    <submittedName>
        <fullName evidence="3">Uncharacterized protein</fullName>
    </submittedName>
</protein>